<organism evidence="9 10">
    <name type="scientific">Phaedon cochleariae</name>
    <name type="common">Mustard beetle</name>
    <dbReference type="NCBI Taxonomy" id="80249"/>
    <lineage>
        <taxon>Eukaryota</taxon>
        <taxon>Metazoa</taxon>
        <taxon>Ecdysozoa</taxon>
        <taxon>Arthropoda</taxon>
        <taxon>Hexapoda</taxon>
        <taxon>Insecta</taxon>
        <taxon>Pterygota</taxon>
        <taxon>Neoptera</taxon>
        <taxon>Endopterygota</taxon>
        <taxon>Coleoptera</taxon>
        <taxon>Polyphaga</taxon>
        <taxon>Cucujiformia</taxon>
        <taxon>Chrysomeloidea</taxon>
        <taxon>Chrysomelidae</taxon>
        <taxon>Chrysomelinae</taxon>
        <taxon>Chrysomelini</taxon>
        <taxon>Phaedon</taxon>
    </lineage>
</organism>
<dbReference type="Gene3D" id="2.60.120.200">
    <property type="match status" value="1"/>
</dbReference>
<evidence type="ECO:0000256" key="3">
    <source>
        <dbReference type="ARBA" id="ARBA00022837"/>
    </source>
</evidence>
<dbReference type="Proteomes" id="UP001153737">
    <property type="component" value="Chromosome 7"/>
</dbReference>
<dbReference type="GO" id="GO:0046872">
    <property type="term" value="F:metal ion binding"/>
    <property type="evidence" value="ECO:0007669"/>
    <property type="project" value="UniProtKB-KW"/>
</dbReference>
<gene>
    <name evidence="9" type="ORF">PHAECO_LOCUS11085</name>
</gene>
<dbReference type="InterPro" id="IPR001759">
    <property type="entry name" value="PTX_dom"/>
</dbReference>
<keyword evidence="4" id="KW-1015">Disulfide bond</keyword>
<dbReference type="InterPro" id="IPR030476">
    <property type="entry name" value="Pentaxin_CS"/>
</dbReference>
<sequence length="413" mass="46962">MVQKLLIFLSFVWFLNSAESIIRNNARNIVNTYRNSIVESTINKVSLTQKGYIQFLKYIETVPPLTDYTFCIWIRSSNLTYSHPIFSYSKHEKERLIRVWISPFGESVNLEILGHPVFEVPVDIVENHWYHICQSWSSSQASWNLYLNGKLRSNGYQPELRGLIIEGEGDIVVGQEYTDFDKGLEDGIEGDVFGFNFVLASTSYSLKALTNNFLRRSYQLSKKPQSYKEMILGDYTSPKERQNVTLDNTKNDDEHTAASIDTDSNSKSLEVPDVLSYFNTEPVRNPKGLLEIFRSAFGFISDEPTRVRVVYHPKPGFHNHPISRSSGPVPPMEYLPSSRIGNRQILKSEPSRKIHEIDDIKRPLGLLLVELSFDCGLRKGAPLSGEGVLINWTKTPVRVFGGAILKSVPPFCT</sequence>
<dbReference type="EMBL" id="OU896713">
    <property type="protein sequence ID" value="CAH1176016.1"/>
    <property type="molecule type" value="Genomic_DNA"/>
</dbReference>
<dbReference type="InterPro" id="IPR051360">
    <property type="entry name" value="Neuronal_Pentraxin_Related"/>
</dbReference>
<feature type="signal peptide" evidence="7">
    <location>
        <begin position="1"/>
        <end position="20"/>
    </location>
</feature>
<dbReference type="AlphaFoldDB" id="A0A9P0DSC4"/>
<keyword evidence="3" id="KW-0106">Calcium</keyword>
<evidence type="ECO:0000256" key="6">
    <source>
        <dbReference type="SAM" id="MobiDB-lite"/>
    </source>
</evidence>
<dbReference type="SMART" id="SM00159">
    <property type="entry name" value="PTX"/>
    <property type="match status" value="1"/>
</dbReference>
<keyword evidence="5" id="KW-0325">Glycoprotein</keyword>
<keyword evidence="2" id="KW-0479">Metal-binding</keyword>
<dbReference type="SUPFAM" id="SSF49899">
    <property type="entry name" value="Concanavalin A-like lectins/glucanases"/>
    <property type="match status" value="1"/>
</dbReference>
<dbReference type="PRINTS" id="PR00895">
    <property type="entry name" value="PENTAXIN"/>
</dbReference>
<evidence type="ECO:0000259" key="8">
    <source>
        <dbReference type="SMART" id="SM00159"/>
    </source>
</evidence>
<dbReference type="PANTHER" id="PTHR19277:SF161">
    <property type="entry name" value="LAMININ G DOMAIN-CONTAINING PROTEIN"/>
    <property type="match status" value="1"/>
</dbReference>
<keyword evidence="10" id="KW-1185">Reference proteome</keyword>
<feature type="chain" id="PRO_5040413906" description="Pentraxin (PTX) domain-containing protein" evidence="7">
    <location>
        <begin position="21"/>
        <end position="413"/>
    </location>
</feature>
<name>A0A9P0DSC4_PHACE</name>
<keyword evidence="7" id="KW-0732">Signal</keyword>
<reference evidence="9" key="1">
    <citation type="submission" date="2022-01" db="EMBL/GenBank/DDBJ databases">
        <authorList>
            <person name="King R."/>
        </authorList>
    </citation>
    <scope>NUCLEOTIDE SEQUENCE</scope>
</reference>
<dbReference type="OrthoDB" id="8871962at2759"/>
<evidence type="ECO:0000313" key="9">
    <source>
        <dbReference type="EMBL" id="CAH1176016.1"/>
    </source>
</evidence>
<evidence type="ECO:0000313" key="10">
    <source>
        <dbReference type="Proteomes" id="UP001153737"/>
    </source>
</evidence>
<evidence type="ECO:0000256" key="4">
    <source>
        <dbReference type="ARBA" id="ARBA00023157"/>
    </source>
</evidence>
<dbReference type="Pfam" id="PF00354">
    <property type="entry name" value="Pentaxin"/>
    <property type="match status" value="1"/>
</dbReference>
<reference evidence="9" key="2">
    <citation type="submission" date="2022-10" db="EMBL/GenBank/DDBJ databases">
        <authorList>
            <consortium name="ENA_rothamsted_submissions"/>
            <consortium name="culmorum"/>
            <person name="King R."/>
        </authorList>
    </citation>
    <scope>NUCLEOTIDE SEQUENCE</scope>
</reference>
<accession>A0A9P0DSC4</accession>
<proteinExistence type="predicted"/>
<comment type="cofactor">
    <cofactor evidence="1">
        <name>Ca(2+)</name>
        <dbReference type="ChEBI" id="CHEBI:29108"/>
    </cofactor>
</comment>
<evidence type="ECO:0000256" key="7">
    <source>
        <dbReference type="SAM" id="SignalP"/>
    </source>
</evidence>
<feature type="domain" description="Pentraxin (PTX)" evidence="8">
    <location>
        <begin position="37"/>
        <end position="228"/>
    </location>
</feature>
<feature type="region of interest" description="Disordered" evidence="6">
    <location>
        <begin position="238"/>
        <end position="265"/>
    </location>
</feature>
<dbReference type="PANTHER" id="PTHR19277">
    <property type="entry name" value="PENTRAXIN"/>
    <property type="match status" value="1"/>
</dbReference>
<protein>
    <recommendedName>
        <fullName evidence="8">Pentraxin (PTX) domain-containing protein</fullName>
    </recommendedName>
</protein>
<dbReference type="InterPro" id="IPR013320">
    <property type="entry name" value="ConA-like_dom_sf"/>
</dbReference>
<evidence type="ECO:0000256" key="2">
    <source>
        <dbReference type="ARBA" id="ARBA00022723"/>
    </source>
</evidence>
<evidence type="ECO:0000256" key="5">
    <source>
        <dbReference type="ARBA" id="ARBA00023180"/>
    </source>
</evidence>
<dbReference type="PROSITE" id="PS00289">
    <property type="entry name" value="PTX_1"/>
    <property type="match status" value="1"/>
</dbReference>
<evidence type="ECO:0000256" key="1">
    <source>
        <dbReference type="ARBA" id="ARBA00001913"/>
    </source>
</evidence>